<sequence>MKINERLLSHFASCNDVADKEGWLLKKGELNTSYQKRWCVLRGNLLFYFDRRFDRDPIGVIVLEESFVQLAEGGDSPFTFSLHFAGEESRVYKLTAANNEDCMAWIKALSSSSYRYLEILVEVLEKEVGKSDKLETPRSIISTQSGGLLRMTRSDADLVDNPLFHPVPTKSSSLANLAGSDSDNDLLNFDDRSIATSPKLSRSVSSEDMLKDKYLNVNSASKIGSSPKLGKKATKLSPKPGRKKTGKATNKISVAQSKEPTKSSISPVHSGKTFNFIE</sequence>
<dbReference type="AlphaFoldDB" id="H2Y6W9"/>
<dbReference type="FunCoup" id="H2Y6W9">
    <property type="interactions" value="5"/>
</dbReference>
<dbReference type="Proteomes" id="UP000007875">
    <property type="component" value="Unassembled WGS sequence"/>
</dbReference>
<feature type="compositionally biased region" description="Basic residues" evidence="1">
    <location>
        <begin position="229"/>
        <end position="246"/>
    </location>
</feature>
<dbReference type="InterPro" id="IPR001849">
    <property type="entry name" value="PH_domain"/>
</dbReference>
<dbReference type="CDD" id="cd13288">
    <property type="entry name" value="PH_Ses"/>
    <property type="match status" value="1"/>
</dbReference>
<evidence type="ECO:0000259" key="2">
    <source>
        <dbReference type="PROSITE" id="PS50003"/>
    </source>
</evidence>
<reference evidence="3" key="2">
    <citation type="submission" date="2025-08" db="UniProtKB">
        <authorList>
            <consortium name="Ensembl"/>
        </authorList>
    </citation>
    <scope>IDENTIFICATION</scope>
</reference>
<dbReference type="PROSITE" id="PS50003">
    <property type="entry name" value="PH_DOMAIN"/>
    <property type="match status" value="1"/>
</dbReference>
<evidence type="ECO:0000313" key="3">
    <source>
        <dbReference type="Ensembl" id="ENSCSAVP00000001067.1"/>
    </source>
</evidence>
<dbReference type="HOGENOM" id="CLU_060423_0_0_1"/>
<dbReference type="GO" id="GO:0042147">
    <property type="term" value="P:retrograde transport, endosome to Golgi"/>
    <property type="evidence" value="ECO:0007669"/>
    <property type="project" value="TreeGrafter"/>
</dbReference>
<dbReference type="GO" id="GO:0005802">
    <property type="term" value="C:trans-Golgi network"/>
    <property type="evidence" value="ECO:0007669"/>
    <property type="project" value="TreeGrafter"/>
</dbReference>
<dbReference type="STRING" id="51511.ENSCSAVP00000001067"/>
<dbReference type="PANTHER" id="PTHR22902">
    <property type="entry name" value="SESQUIPEDALIAN"/>
    <property type="match status" value="1"/>
</dbReference>
<reference evidence="4" key="1">
    <citation type="submission" date="2003-08" db="EMBL/GenBank/DDBJ databases">
        <authorList>
            <person name="Birren B."/>
            <person name="Nusbaum C."/>
            <person name="Abebe A."/>
            <person name="Abouelleil A."/>
            <person name="Adekoya E."/>
            <person name="Ait-zahra M."/>
            <person name="Allen N."/>
            <person name="Allen T."/>
            <person name="An P."/>
            <person name="Anderson M."/>
            <person name="Anderson S."/>
            <person name="Arachchi H."/>
            <person name="Armbruster J."/>
            <person name="Bachantsang P."/>
            <person name="Baldwin J."/>
            <person name="Barry A."/>
            <person name="Bayul T."/>
            <person name="Blitshsteyn B."/>
            <person name="Bloom T."/>
            <person name="Blye J."/>
            <person name="Boguslavskiy L."/>
            <person name="Borowsky M."/>
            <person name="Boukhgalter B."/>
            <person name="Brunache A."/>
            <person name="Butler J."/>
            <person name="Calixte N."/>
            <person name="Calvo S."/>
            <person name="Camarata J."/>
            <person name="Campo K."/>
            <person name="Chang J."/>
            <person name="Cheshatsang Y."/>
            <person name="Citroen M."/>
            <person name="Collymore A."/>
            <person name="Considine T."/>
            <person name="Cook A."/>
            <person name="Cooke P."/>
            <person name="Corum B."/>
            <person name="Cuomo C."/>
            <person name="David R."/>
            <person name="Dawoe T."/>
            <person name="Degray S."/>
            <person name="Dodge S."/>
            <person name="Dooley K."/>
            <person name="Dorje P."/>
            <person name="Dorjee K."/>
            <person name="Dorris L."/>
            <person name="Duffey N."/>
            <person name="Dupes A."/>
            <person name="Elkins T."/>
            <person name="Engels R."/>
            <person name="Erickson J."/>
            <person name="Farina A."/>
            <person name="Faro S."/>
            <person name="Ferreira P."/>
            <person name="Fischer H."/>
            <person name="Fitzgerald M."/>
            <person name="Foley K."/>
            <person name="Gage D."/>
            <person name="Galagan J."/>
            <person name="Gearin G."/>
            <person name="Gnerre S."/>
            <person name="Gnirke A."/>
            <person name="Goyette A."/>
            <person name="Graham J."/>
            <person name="Grandbois E."/>
            <person name="Gyaltsen K."/>
            <person name="Hafez N."/>
            <person name="Hagopian D."/>
            <person name="Hagos B."/>
            <person name="Hall J."/>
            <person name="Hatcher B."/>
            <person name="Heller A."/>
            <person name="Higgins H."/>
            <person name="Honan T."/>
            <person name="Horn A."/>
            <person name="Houde N."/>
            <person name="Hughes L."/>
            <person name="Hulme W."/>
            <person name="Husby E."/>
            <person name="Iliev I."/>
            <person name="Jaffe D."/>
            <person name="Jones C."/>
            <person name="Kamal M."/>
            <person name="Kamat A."/>
            <person name="Kamvysselis M."/>
            <person name="Karlsson E."/>
            <person name="Kells C."/>
            <person name="Kieu A."/>
            <person name="Kisner P."/>
            <person name="Kodira C."/>
            <person name="Kulbokas E."/>
            <person name="Labutti K."/>
            <person name="Lama D."/>
            <person name="Landers T."/>
            <person name="Leger J."/>
            <person name="Levine S."/>
            <person name="Lewis D."/>
            <person name="Lewis T."/>
            <person name="Lindblad-toh K."/>
            <person name="Liu X."/>
            <person name="Lokyitsang T."/>
            <person name="Lokyitsang Y."/>
            <person name="Lucien O."/>
            <person name="Lui A."/>
            <person name="Ma L.J."/>
            <person name="Mabbitt R."/>
            <person name="Macdonald J."/>
            <person name="Maclean C."/>
            <person name="Major J."/>
            <person name="Manning J."/>
            <person name="Marabella R."/>
            <person name="Maru K."/>
            <person name="Matthews C."/>
            <person name="Mauceli E."/>
            <person name="Mccarthy M."/>
            <person name="Mcdonough S."/>
            <person name="Mcghee T."/>
            <person name="Meldrim J."/>
            <person name="Meneus L."/>
            <person name="Mesirov J."/>
            <person name="Mihalev A."/>
            <person name="Mihova T."/>
            <person name="Mikkelsen T."/>
            <person name="Mlenga V."/>
            <person name="Moru K."/>
            <person name="Mozes J."/>
            <person name="Mulrain L."/>
            <person name="Munson G."/>
            <person name="Naylor J."/>
            <person name="Newes C."/>
            <person name="Nguyen C."/>
            <person name="Nguyen N."/>
            <person name="Nguyen T."/>
            <person name="Nicol R."/>
            <person name="Nielsen C."/>
            <person name="Nizzari M."/>
            <person name="Norbu C."/>
            <person name="Norbu N."/>
            <person name="O'donnell P."/>
            <person name="Okoawo O."/>
            <person name="O'leary S."/>
            <person name="Omotosho B."/>
            <person name="O'neill K."/>
            <person name="Osman S."/>
            <person name="Parker S."/>
            <person name="Perrin D."/>
            <person name="Phunkhang P."/>
            <person name="Piqani B."/>
            <person name="Purcell S."/>
            <person name="Rachupka T."/>
            <person name="Ramasamy U."/>
            <person name="Rameau R."/>
            <person name="Ray V."/>
            <person name="Raymond C."/>
            <person name="Retta R."/>
            <person name="Richardson S."/>
            <person name="Rise C."/>
            <person name="Rodriguez J."/>
            <person name="Rogers J."/>
            <person name="Rogov P."/>
            <person name="Rutman M."/>
            <person name="Schupbach R."/>
            <person name="Seaman C."/>
            <person name="Settipalli S."/>
            <person name="Sharpe T."/>
            <person name="Sheridan J."/>
            <person name="Sherpa N."/>
            <person name="Shi J."/>
            <person name="Smirnov S."/>
            <person name="Smith C."/>
            <person name="Sougnez C."/>
            <person name="Spencer B."/>
            <person name="Stalker J."/>
            <person name="Stange-thomann N."/>
            <person name="Stavropoulos S."/>
            <person name="Stetson K."/>
            <person name="Stone C."/>
            <person name="Stone S."/>
            <person name="Stubbs M."/>
            <person name="Talamas J."/>
            <person name="Tchuinga P."/>
            <person name="Tenzing P."/>
            <person name="Tesfaye S."/>
            <person name="Theodore J."/>
            <person name="Thoulutsang Y."/>
            <person name="Topham K."/>
            <person name="Towey S."/>
            <person name="Tsamla T."/>
            <person name="Tsomo N."/>
            <person name="Vallee D."/>
            <person name="Vassiliev H."/>
            <person name="Venkataraman V."/>
            <person name="Vinson J."/>
            <person name="Vo A."/>
            <person name="Wade C."/>
            <person name="Wang S."/>
            <person name="Wangchuk T."/>
            <person name="Wangdi T."/>
            <person name="Whittaker C."/>
            <person name="Wilkinson J."/>
            <person name="Wu Y."/>
            <person name="Wyman D."/>
            <person name="Yadav S."/>
            <person name="Yang S."/>
            <person name="Yang X."/>
            <person name="Yeager S."/>
            <person name="Yee E."/>
            <person name="Young G."/>
            <person name="Zainoun J."/>
            <person name="Zembeck L."/>
            <person name="Zimmer A."/>
            <person name="Zody M."/>
            <person name="Lander E."/>
        </authorList>
    </citation>
    <scope>NUCLEOTIDE SEQUENCE [LARGE SCALE GENOMIC DNA]</scope>
</reference>
<dbReference type="PANTHER" id="PTHR22902:SF53">
    <property type="entry name" value="INOSITOL PHOSPHATASE INTERACTING PROTEIN, ISOFORM A"/>
    <property type="match status" value="1"/>
</dbReference>
<dbReference type="SUPFAM" id="SSF50729">
    <property type="entry name" value="PH domain-like"/>
    <property type="match status" value="1"/>
</dbReference>
<dbReference type="GO" id="GO:0001881">
    <property type="term" value="P:receptor recycling"/>
    <property type="evidence" value="ECO:0007669"/>
    <property type="project" value="TreeGrafter"/>
</dbReference>
<proteinExistence type="predicted"/>
<feature type="compositionally biased region" description="Polar residues" evidence="1">
    <location>
        <begin position="247"/>
        <end position="267"/>
    </location>
</feature>
<dbReference type="GeneTree" id="ENSGT00940000164923"/>
<dbReference type="InterPro" id="IPR011993">
    <property type="entry name" value="PH-like_dom_sf"/>
</dbReference>
<dbReference type="GO" id="GO:0007032">
    <property type="term" value="P:endosome organization"/>
    <property type="evidence" value="ECO:0007669"/>
    <property type="project" value="TreeGrafter"/>
</dbReference>
<evidence type="ECO:0000313" key="4">
    <source>
        <dbReference type="Proteomes" id="UP000007875"/>
    </source>
</evidence>
<dbReference type="Ensembl" id="ENSCSAVT00000001078.1">
    <property type="protein sequence ID" value="ENSCSAVP00000001067.1"/>
    <property type="gene ID" value="ENSCSAVG00000000592.1"/>
</dbReference>
<dbReference type="InterPro" id="IPR045188">
    <property type="entry name" value="Boi1/Boi2-like"/>
</dbReference>
<dbReference type="InParanoid" id="H2Y6W9"/>
<feature type="region of interest" description="Disordered" evidence="1">
    <location>
        <begin position="221"/>
        <end position="278"/>
    </location>
</feature>
<reference evidence="3" key="3">
    <citation type="submission" date="2025-09" db="UniProtKB">
        <authorList>
            <consortium name="Ensembl"/>
        </authorList>
    </citation>
    <scope>IDENTIFICATION</scope>
</reference>
<dbReference type="Gene3D" id="2.30.29.30">
    <property type="entry name" value="Pleckstrin-homology domain (PH domain)/Phosphotyrosine-binding domain (PTB)"/>
    <property type="match status" value="1"/>
</dbReference>
<dbReference type="GO" id="GO:0055037">
    <property type="term" value="C:recycling endosome"/>
    <property type="evidence" value="ECO:0007669"/>
    <property type="project" value="TreeGrafter"/>
</dbReference>
<dbReference type="eggNOG" id="ENOG502QQ94">
    <property type="taxonomic scope" value="Eukaryota"/>
</dbReference>
<dbReference type="GO" id="GO:0005769">
    <property type="term" value="C:early endosome"/>
    <property type="evidence" value="ECO:0007669"/>
    <property type="project" value="TreeGrafter"/>
</dbReference>
<evidence type="ECO:0000256" key="1">
    <source>
        <dbReference type="SAM" id="MobiDB-lite"/>
    </source>
</evidence>
<feature type="domain" description="PH" evidence="2">
    <location>
        <begin position="17"/>
        <end position="114"/>
    </location>
</feature>
<keyword evidence="4" id="KW-1185">Reference proteome</keyword>
<accession>H2Y6W9</accession>
<dbReference type="Pfam" id="PF00169">
    <property type="entry name" value="PH"/>
    <property type="match status" value="1"/>
</dbReference>
<dbReference type="GO" id="GO:0005829">
    <property type="term" value="C:cytosol"/>
    <property type="evidence" value="ECO:0007669"/>
    <property type="project" value="GOC"/>
</dbReference>
<dbReference type="SMART" id="SM00233">
    <property type="entry name" value="PH"/>
    <property type="match status" value="1"/>
</dbReference>
<protein>
    <recommendedName>
        <fullName evidence="2">PH domain-containing protein</fullName>
    </recommendedName>
</protein>
<name>H2Y6W9_CIOSA</name>
<organism evidence="3 4">
    <name type="scientific">Ciona savignyi</name>
    <name type="common">Pacific transparent sea squirt</name>
    <dbReference type="NCBI Taxonomy" id="51511"/>
    <lineage>
        <taxon>Eukaryota</taxon>
        <taxon>Metazoa</taxon>
        <taxon>Chordata</taxon>
        <taxon>Tunicata</taxon>
        <taxon>Ascidiacea</taxon>
        <taxon>Phlebobranchia</taxon>
        <taxon>Cionidae</taxon>
        <taxon>Ciona</taxon>
    </lineage>
</organism>